<dbReference type="CDD" id="cd05403">
    <property type="entry name" value="NT_KNTase_like"/>
    <property type="match status" value="1"/>
</dbReference>
<dbReference type="PANTHER" id="PTHR43852">
    <property type="entry name" value="NUCLEOTIDYLTRANSFERASE"/>
    <property type="match status" value="1"/>
</dbReference>
<comment type="caution">
    <text evidence="2">The sequence shown here is derived from an EMBL/GenBank/DDBJ whole genome shotgun (WGS) entry which is preliminary data.</text>
</comment>
<feature type="domain" description="Polymerase beta nucleotidyltransferase" evidence="1">
    <location>
        <begin position="12"/>
        <end position="101"/>
    </location>
</feature>
<dbReference type="Proteomes" id="UP000184334">
    <property type="component" value="Unassembled WGS sequence"/>
</dbReference>
<evidence type="ECO:0000313" key="3">
    <source>
        <dbReference type="Proteomes" id="UP000184334"/>
    </source>
</evidence>
<keyword evidence="3" id="KW-1185">Reference proteome</keyword>
<sequence length="101" mass="11771">MKFGLKEELLDNLIKIFSNNKKIKRVILFGSRAKGNFKNGSDIDIALYGEDLNINDIISIQVEIEKLEIPYGIDLIIYNKIDNKELKEHIDRVGKFLYKRD</sequence>
<dbReference type="Pfam" id="PF18765">
    <property type="entry name" value="Polbeta"/>
    <property type="match status" value="1"/>
</dbReference>
<dbReference type="SUPFAM" id="SSF81301">
    <property type="entry name" value="Nucleotidyltransferase"/>
    <property type="match status" value="1"/>
</dbReference>
<dbReference type="InterPro" id="IPR052930">
    <property type="entry name" value="TA_antitoxin_MntA"/>
</dbReference>
<gene>
    <name evidence="2" type="ORF">SAMN02745164_00142</name>
</gene>
<organism evidence="2 3">
    <name type="scientific">Marinitoga hydrogenitolerans (strain DSM 16785 / JCM 12826 / AT1271)</name>
    <dbReference type="NCBI Taxonomy" id="1122195"/>
    <lineage>
        <taxon>Bacteria</taxon>
        <taxon>Thermotogati</taxon>
        <taxon>Thermotogota</taxon>
        <taxon>Thermotogae</taxon>
        <taxon>Petrotogales</taxon>
        <taxon>Petrotogaceae</taxon>
        <taxon>Marinitoga</taxon>
    </lineage>
</organism>
<dbReference type="PANTHER" id="PTHR43852:SF3">
    <property type="entry name" value="NUCLEOTIDYLTRANSFERASE"/>
    <property type="match status" value="1"/>
</dbReference>
<dbReference type="STRING" id="1122195.SAMN02745164_00142"/>
<dbReference type="EMBL" id="FQUI01000001">
    <property type="protein sequence ID" value="SHE28827.1"/>
    <property type="molecule type" value="Genomic_DNA"/>
</dbReference>
<name>A0A1M4S9V4_MARH1</name>
<dbReference type="Gene3D" id="3.30.460.10">
    <property type="entry name" value="Beta Polymerase, domain 2"/>
    <property type="match status" value="1"/>
</dbReference>
<evidence type="ECO:0000313" key="2">
    <source>
        <dbReference type="EMBL" id="SHE28827.1"/>
    </source>
</evidence>
<dbReference type="RefSeq" id="WP_072862377.1">
    <property type="nucleotide sequence ID" value="NZ_FQUI01000001.1"/>
</dbReference>
<dbReference type="InterPro" id="IPR043519">
    <property type="entry name" value="NT_sf"/>
</dbReference>
<dbReference type="AlphaFoldDB" id="A0A1M4S9V4"/>
<dbReference type="InterPro" id="IPR041633">
    <property type="entry name" value="Polbeta"/>
</dbReference>
<proteinExistence type="predicted"/>
<evidence type="ECO:0000259" key="1">
    <source>
        <dbReference type="Pfam" id="PF18765"/>
    </source>
</evidence>
<accession>A0A1M4S9V4</accession>
<dbReference type="OrthoDB" id="37596at2"/>
<protein>
    <submittedName>
        <fullName evidence="2">Predicted nucleotidyltransferase</fullName>
    </submittedName>
</protein>
<dbReference type="GO" id="GO:0016740">
    <property type="term" value="F:transferase activity"/>
    <property type="evidence" value="ECO:0007669"/>
    <property type="project" value="UniProtKB-KW"/>
</dbReference>
<reference evidence="2" key="1">
    <citation type="submission" date="2016-11" db="EMBL/GenBank/DDBJ databases">
        <authorList>
            <person name="Varghese N."/>
            <person name="Submissions S."/>
        </authorList>
    </citation>
    <scope>NUCLEOTIDE SEQUENCE [LARGE SCALE GENOMIC DNA]</scope>
    <source>
        <strain evidence="2">DSM 16785</strain>
    </source>
</reference>